<accession>A0A396HEV1</accession>
<reference evidence="2" key="1">
    <citation type="journal article" date="2018" name="Nat. Plants">
        <title>Whole-genome landscape of Medicago truncatula symbiotic genes.</title>
        <authorList>
            <person name="Pecrix Y."/>
            <person name="Staton S.E."/>
            <person name="Sallet E."/>
            <person name="Lelandais-Briere C."/>
            <person name="Moreau S."/>
            <person name="Carrere S."/>
            <person name="Blein T."/>
            <person name="Jardinaud M.F."/>
            <person name="Latrasse D."/>
            <person name="Zouine M."/>
            <person name="Zahm M."/>
            <person name="Kreplak J."/>
            <person name="Mayjonade B."/>
            <person name="Satge C."/>
            <person name="Perez M."/>
            <person name="Cauet S."/>
            <person name="Marande W."/>
            <person name="Chantry-Darmon C."/>
            <person name="Lopez-Roques C."/>
            <person name="Bouchez O."/>
            <person name="Berard A."/>
            <person name="Debelle F."/>
            <person name="Munos S."/>
            <person name="Bendahmane A."/>
            <person name="Berges H."/>
            <person name="Niebel A."/>
            <person name="Buitink J."/>
            <person name="Frugier F."/>
            <person name="Benhamed M."/>
            <person name="Crespi M."/>
            <person name="Gouzy J."/>
            <person name="Gamas P."/>
        </authorList>
    </citation>
    <scope>NUCLEOTIDE SEQUENCE [LARGE SCALE GENOMIC DNA]</scope>
    <source>
        <strain evidence="2">cv. Jemalong A17</strain>
    </source>
</reference>
<dbReference type="EMBL" id="PSQE01000006">
    <property type="protein sequence ID" value="RHN51786.1"/>
    <property type="molecule type" value="Genomic_DNA"/>
</dbReference>
<gene>
    <name evidence="1" type="ORF">MtrunA17_Chr6g0472791</name>
</gene>
<name>A0A396HEV1_MEDTR</name>
<sequence length="61" mass="7152">MRKQSFYFLNKHRINVELTTTAIDDVDRKERVRITDQLCDAHTLCHGETVIYGCQLSLQNI</sequence>
<proteinExistence type="predicted"/>
<evidence type="ECO:0000313" key="1">
    <source>
        <dbReference type="EMBL" id="RHN51786.1"/>
    </source>
</evidence>
<protein>
    <submittedName>
        <fullName evidence="1">Uncharacterized protein</fullName>
    </submittedName>
</protein>
<organism evidence="1 2">
    <name type="scientific">Medicago truncatula</name>
    <name type="common">Barrel medic</name>
    <name type="synonym">Medicago tribuloides</name>
    <dbReference type="NCBI Taxonomy" id="3880"/>
    <lineage>
        <taxon>Eukaryota</taxon>
        <taxon>Viridiplantae</taxon>
        <taxon>Streptophyta</taxon>
        <taxon>Embryophyta</taxon>
        <taxon>Tracheophyta</taxon>
        <taxon>Spermatophyta</taxon>
        <taxon>Magnoliopsida</taxon>
        <taxon>eudicotyledons</taxon>
        <taxon>Gunneridae</taxon>
        <taxon>Pentapetalae</taxon>
        <taxon>rosids</taxon>
        <taxon>fabids</taxon>
        <taxon>Fabales</taxon>
        <taxon>Fabaceae</taxon>
        <taxon>Papilionoideae</taxon>
        <taxon>50 kb inversion clade</taxon>
        <taxon>NPAAA clade</taxon>
        <taxon>Hologalegina</taxon>
        <taxon>IRL clade</taxon>
        <taxon>Trifolieae</taxon>
        <taxon>Medicago</taxon>
    </lineage>
</organism>
<comment type="caution">
    <text evidence="1">The sequence shown here is derived from an EMBL/GenBank/DDBJ whole genome shotgun (WGS) entry which is preliminary data.</text>
</comment>
<dbReference type="Gramene" id="rna36307">
    <property type="protein sequence ID" value="RHN51786.1"/>
    <property type="gene ID" value="gene36307"/>
</dbReference>
<dbReference type="AlphaFoldDB" id="A0A396HEV1"/>
<dbReference type="Proteomes" id="UP000265566">
    <property type="component" value="Chromosome 6"/>
</dbReference>
<evidence type="ECO:0000313" key="2">
    <source>
        <dbReference type="Proteomes" id="UP000265566"/>
    </source>
</evidence>